<dbReference type="InterPro" id="IPR052560">
    <property type="entry name" value="RdDP_mobile_element"/>
</dbReference>
<evidence type="ECO:0000313" key="4">
    <source>
        <dbReference type="WBParaSite" id="HNAJ_0001141601-mRNA-1"/>
    </source>
</evidence>
<dbReference type="EMBL" id="UZAE01013563">
    <property type="protein sequence ID" value="VDO10371.1"/>
    <property type="molecule type" value="Genomic_DNA"/>
</dbReference>
<reference evidence="2 3" key="2">
    <citation type="submission" date="2018-11" db="EMBL/GenBank/DDBJ databases">
        <authorList>
            <consortium name="Pathogen Informatics"/>
        </authorList>
    </citation>
    <scope>NUCLEOTIDE SEQUENCE [LARGE SCALE GENOMIC DNA]</scope>
</reference>
<dbReference type="STRING" id="102285.A0A0R3TUH5"/>
<evidence type="ECO:0000313" key="2">
    <source>
        <dbReference type="EMBL" id="VDO10371.1"/>
    </source>
</evidence>
<dbReference type="PANTHER" id="PTHR36688:SF1">
    <property type="entry name" value="ENDONUCLEASE_EXONUCLEASE_PHOSPHATASE DOMAIN-CONTAINING PROTEIN"/>
    <property type="match status" value="1"/>
</dbReference>
<sequence>MLNSNPLELIYSNEDFATYLHYNGTRTTPGSLLASSDINEHASDISEHTHRKIIDDPGFLVTNQERTSRMSPRLQQHPDKLCTAITNIMIRCAKKIIPRGKTKYYRVFWSEHFEEMKRKRDALHNTAKQTGRMEEVKAWRRQSAVLRQVILQAKRASFNEFISNINYQSDGQYTFKFLGNLQNKPIRPSTPNNVLTEPFRPCKLNAAIKQLKCKKSPGVCDKTAKVQEVSWRRAQVQEVSWRRRMGPKAKESMLTLFNKIWETSLVTPQWRVALVIPILKKGKDLSNFDNYRLILLTSMLAKPMERMVNRRLTWFLEANNILRNENAGSRPQRSTNQQVVTFSQNIKDALDARNTPTAVYVDFKSAYDLVWKEKLIQKLAKIGIKYNMLN</sequence>
<dbReference type="OrthoDB" id="6243574at2759"/>
<accession>A0A0R3TUH5</accession>
<reference evidence="4" key="1">
    <citation type="submission" date="2017-02" db="UniProtKB">
        <authorList>
            <consortium name="WormBaseParasite"/>
        </authorList>
    </citation>
    <scope>IDENTIFICATION</scope>
</reference>
<proteinExistence type="predicted"/>
<dbReference type="AlphaFoldDB" id="A0A0R3TUH5"/>
<gene>
    <name evidence="2" type="ORF">HNAJ_LOCUS11406</name>
</gene>
<keyword evidence="3" id="KW-1185">Reference proteome</keyword>
<feature type="domain" description="Reverse transcriptase" evidence="1">
    <location>
        <begin position="280"/>
        <end position="385"/>
    </location>
</feature>
<dbReference type="PANTHER" id="PTHR36688">
    <property type="entry name" value="ENDO/EXONUCLEASE/PHOSPHATASE DOMAIN-CONTAINING PROTEIN"/>
    <property type="match status" value="1"/>
</dbReference>
<dbReference type="Proteomes" id="UP000278807">
    <property type="component" value="Unassembled WGS sequence"/>
</dbReference>
<organism evidence="4">
    <name type="scientific">Rodentolepis nana</name>
    <name type="common">Dwarf tapeworm</name>
    <name type="synonym">Hymenolepis nana</name>
    <dbReference type="NCBI Taxonomy" id="102285"/>
    <lineage>
        <taxon>Eukaryota</taxon>
        <taxon>Metazoa</taxon>
        <taxon>Spiralia</taxon>
        <taxon>Lophotrochozoa</taxon>
        <taxon>Platyhelminthes</taxon>
        <taxon>Cestoda</taxon>
        <taxon>Eucestoda</taxon>
        <taxon>Cyclophyllidea</taxon>
        <taxon>Hymenolepididae</taxon>
        <taxon>Rodentolepis</taxon>
    </lineage>
</organism>
<dbReference type="WBParaSite" id="HNAJ_0001141601-mRNA-1">
    <property type="protein sequence ID" value="HNAJ_0001141601-mRNA-1"/>
    <property type="gene ID" value="HNAJ_0001141601"/>
</dbReference>
<evidence type="ECO:0000313" key="3">
    <source>
        <dbReference type="Proteomes" id="UP000278807"/>
    </source>
</evidence>
<protein>
    <submittedName>
        <fullName evidence="4">Reverse transcriptase domain-containing protein</fullName>
    </submittedName>
</protein>
<dbReference type="Pfam" id="PF00078">
    <property type="entry name" value="RVT_1"/>
    <property type="match status" value="1"/>
</dbReference>
<name>A0A0R3TUH5_RODNA</name>
<evidence type="ECO:0000259" key="1">
    <source>
        <dbReference type="Pfam" id="PF00078"/>
    </source>
</evidence>
<dbReference type="InterPro" id="IPR000477">
    <property type="entry name" value="RT_dom"/>
</dbReference>